<sequence length="844" mass="94030">MQELENRNKSSASNSNYFDEAIIEEINSSLNTFITNQPLAWSLIVSKWAFEQLGTLSSKYSSRGKSPVNGSLSDSLQQWISCKATGALLDIAMNCLKRLFDHDETRNCINLLLDTCVRHSPHFDWVVAYIGSCYPEMIVTRVLSCGLQEFACNPGNAAKIPKLKSVVGILIHLSGSHRKNIKQAMKDLFNWSMEPVTRNEDREIIREKHSTVPYLLQLASLTPILLEILCSVINSLVEPSMFDKMVGFGVEWAEYTGSRQALLDLVVHLILSATNDAERLFTLVLDGTSHSNASVSAVAEEILALLIKELESSIRGNMAKVPFLDCIQKNVDNIFFMLLSDQPLQTSTGVAILTFIGEQQPSMLPRCVSYVLLNSTDDEHLATIVKLAEGYKSSEVLSPAISLSLSSEINTNNTTNIWTNLTKLAKWESSGTLVCLPILDAIYDNLLVISKLLIKERNIKVAYTIAELLKRPVLASGYQPNIQLIRSIVRACISYFYMCLLYSDGIEEMKGLRAINAMLKKLCQSSGSTRNYALRELLESSLFRAPSVLFGSIPPPAQPLIEDPISLMMENMKQGHTTLMGQRHSSVFHAGIIGSGKRKANPSCPIPYNKVIHNKELLLSVLEACCYNETSQGILDSVISIALLLVELISPDVMYNGLPWPEEDFCKVTIERDLHIRRILDEVPLVWSLLAFIAHHRPALCYCSVILRAVIATLLGQWSSASQQGRAPGYNKELINTSTKILQLMALGQLLPPPFTALSEIIPHIPPNQVVLLLRDCVWNYMRDNVPSPALFGRDANGVMWRDTSTSRPPKQYTETLRQVMLNNLSSLGALYHTLFVKDLLDDD</sequence>
<dbReference type="PANTHER" id="PTHR31697">
    <property type="entry name" value="INTEGRATOR COMPLEX SUBUNIT 5"/>
    <property type="match status" value="1"/>
</dbReference>
<evidence type="ECO:0000313" key="3">
    <source>
        <dbReference type="EMBL" id="KAK9510932.1"/>
    </source>
</evidence>
<gene>
    <name evidence="3" type="ORF">O3M35_005604</name>
</gene>
<dbReference type="EMBL" id="JAPXFL010000002">
    <property type="protein sequence ID" value="KAK9510932.1"/>
    <property type="molecule type" value="Genomic_DNA"/>
</dbReference>
<dbReference type="Pfam" id="PF14838">
    <property type="entry name" value="INTS5_C"/>
    <property type="match status" value="1"/>
</dbReference>
<proteinExistence type="predicted"/>
<dbReference type="InterPro" id="IPR029445">
    <property type="entry name" value="INTS5_N"/>
</dbReference>
<dbReference type="GO" id="GO:0034472">
    <property type="term" value="P:snRNA 3'-end processing"/>
    <property type="evidence" value="ECO:0007669"/>
    <property type="project" value="TreeGrafter"/>
</dbReference>
<protein>
    <recommendedName>
        <fullName evidence="5">Integrator complex subunit 5</fullName>
    </recommendedName>
</protein>
<dbReference type="Proteomes" id="UP001461498">
    <property type="component" value="Unassembled WGS sequence"/>
</dbReference>
<keyword evidence="4" id="KW-1185">Reference proteome</keyword>
<evidence type="ECO:0000313" key="4">
    <source>
        <dbReference type="Proteomes" id="UP001461498"/>
    </source>
</evidence>
<feature type="domain" description="Integrator complex subunit 5 N-terminal" evidence="1">
    <location>
        <begin position="1"/>
        <end position="151"/>
    </location>
</feature>
<dbReference type="AlphaFoldDB" id="A0AAW1DKR9"/>
<dbReference type="InterPro" id="IPR040316">
    <property type="entry name" value="INTS5"/>
</dbReference>
<dbReference type="Pfam" id="PF14837">
    <property type="entry name" value="INTS5_N"/>
    <property type="match status" value="1"/>
</dbReference>
<name>A0AAW1DKR9_9HEMI</name>
<reference evidence="3 4" key="1">
    <citation type="submission" date="2022-12" db="EMBL/GenBank/DDBJ databases">
        <title>Chromosome-level genome assembly of true bugs.</title>
        <authorList>
            <person name="Ma L."/>
            <person name="Li H."/>
        </authorList>
    </citation>
    <scope>NUCLEOTIDE SEQUENCE [LARGE SCALE GENOMIC DNA]</scope>
    <source>
        <strain evidence="3">Lab_2022b</strain>
    </source>
</reference>
<evidence type="ECO:0000259" key="1">
    <source>
        <dbReference type="Pfam" id="PF14837"/>
    </source>
</evidence>
<dbReference type="PANTHER" id="PTHR31697:SF2">
    <property type="entry name" value="INTEGRATOR COMPLEX SUBUNIT 5"/>
    <property type="match status" value="1"/>
</dbReference>
<evidence type="ECO:0000259" key="2">
    <source>
        <dbReference type="Pfam" id="PF14838"/>
    </source>
</evidence>
<evidence type="ECO:0008006" key="5">
    <source>
        <dbReference type="Google" id="ProtNLM"/>
    </source>
</evidence>
<feature type="domain" description="Integrator complex subunit 5 C-terminal" evidence="2">
    <location>
        <begin position="162"/>
        <end position="828"/>
    </location>
</feature>
<comment type="caution">
    <text evidence="3">The sequence shown here is derived from an EMBL/GenBank/DDBJ whole genome shotgun (WGS) entry which is preliminary data.</text>
</comment>
<dbReference type="InterPro" id="IPR029444">
    <property type="entry name" value="INTS5_C"/>
</dbReference>
<organism evidence="3 4">
    <name type="scientific">Rhynocoris fuscipes</name>
    <dbReference type="NCBI Taxonomy" id="488301"/>
    <lineage>
        <taxon>Eukaryota</taxon>
        <taxon>Metazoa</taxon>
        <taxon>Ecdysozoa</taxon>
        <taxon>Arthropoda</taxon>
        <taxon>Hexapoda</taxon>
        <taxon>Insecta</taxon>
        <taxon>Pterygota</taxon>
        <taxon>Neoptera</taxon>
        <taxon>Paraneoptera</taxon>
        <taxon>Hemiptera</taxon>
        <taxon>Heteroptera</taxon>
        <taxon>Panheteroptera</taxon>
        <taxon>Cimicomorpha</taxon>
        <taxon>Reduviidae</taxon>
        <taxon>Harpactorinae</taxon>
        <taxon>Harpactorini</taxon>
        <taxon>Rhynocoris</taxon>
    </lineage>
</organism>
<accession>A0AAW1DKR9</accession>
<dbReference type="GO" id="GO:0032039">
    <property type="term" value="C:integrator complex"/>
    <property type="evidence" value="ECO:0007669"/>
    <property type="project" value="InterPro"/>
</dbReference>